<dbReference type="SUPFAM" id="SSF48452">
    <property type="entry name" value="TPR-like"/>
    <property type="match status" value="1"/>
</dbReference>
<reference evidence="4" key="1">
    <citation type="submission" date="2017-02" db="EMBL/GenBank/DDBJ databases">
        <authorList>
            <person name="Varghese N."/>
            <person name="Submissions S."/>
        </authorList>
    </citation>
    <scope>NUCLEOTIDE SEQUENCE [LARGE SCALE GENOMIC DNA]</scope>
    <source>
        <strain evidence="4">ATCC 700200</strain>
    </source>
</reference>
<accession>A0A1T4WL83</accession>
<dbReference type="AlphaFoldDB" id="A0A1T4WL83"/>
<evidence type="ECO:0000259" key="2">
    <source>
        <dbReference type="Pfam" id="PF13525"/>
    </source>
</evidence>
<dbReference type="Pfam" id="PF13525">
    <property type="entry name" value="YfiO"/>
    <property type="match status" value="1"/>
</dbReference>
<sequence length="329" mass="37116">MFVTSPSFSFLRSPVIAGLLCFVLLSFCLEKTQAADDSETVRRLYQKAQRLVAEGDSEEALDRFLTLAQKYPQSEWAPASLWEVYRISVHLGDDESAFEALNRLIIGQPGHFEKAHAAQLQLVKRLLGGGKETRRSLEPVRKSQTTSPEIIQEMLKTIIKNGPQSEVGIQAHYYLGIALEKNGEFKEAIAMHEDFAETYPQHELADDAGYQVGYIAYKQWKTMRSTGPHQRENAAIYLAWFIAKFPESDKVAQARSCLSEVRSSELRELMSLARFYESRGNEKAAAIYHEQIASRFPEAVITDKDLREKVMKSAQTNPAVEPDVVGPVR</sequence>
<dbReference type="OrthoDB" id="189050at2"/>
<keyword evidence="1" id="KW-0732">Signal</keyword>
<dbReference type="InterPro" id="IPR039565">
    <property type="entry name" value="BamD-like"/>
</dbReference>
<dbReference type="EMBL" id="FUYE01000001">
    <property type="protein sequence ID" value="SKA77658.1"/>
    <property type="molecule type" value="Genomic_DNA"/>
</dbReference>
<dbReference type="Gene3D" id="1.25.40.10">
    <property type="entry name" value="Tetratricopeptide repeat domain"/>
    <property type="match status" value="2"/>
</dbReference>
<organism evidence="3 4">
    <name type="scientific">Prosthecobacter debontii</name>
    <dbReference type="NCBI Taxonomy" id="48467"/>
    <lineage>
        <taxon>Bacteria</taxon>
        <taxon>Pseudomonadati</taxon>
        <taxon>Verrucomicrobiota</taxon>
        <taxon>Verrucomicrobiia</taxon>
        <taxon>Verrucomicrobiales</taxon>
        <taxon>Verrucomicrobiaceae</taxon>
        <taxon>Prosthecobacter</taxon>
    </lineage>
</organism>
<dbReference type="Proteomes" id="UP000190774">
    <property type="component" value="Unassembled WGS sequence"/>
</dbReference>
<dbReference type="RefSeq" id="WP_078811624.1">
    <property type="nucleotide sequence ID" value="NZ_FUYE01000001.1"/>
</dbReference>
<gene>
    <name evidence="3" type="ORF">SAMN02745166_00416</name>
</gene>
<keyword evidence="3" id="KW-0449">Lipoprotein</keyword>
<protein>
    <submittedName>
        <fullName evidence="3">Outer membrane assembly lipoprotein YfiO</fullName>
    </submittedName>
</protein>
<dbReference type="PANTHER" id="PTHR37423">
    <property type="entry name" value="SOLUBLE LYTIC MUREIN TRANSGLYCOSYLASE-RELATED"/>
    <property type="match status" value="1"/>
</dbReference>
<name>A0A1T4WL83_9BACT</name>
<dbReference type="PANTHER" id="PTHR37423:SF6">
    <property type="entry name" value="CELL DIVISION COORDINATOR CPOB"/>
    <property type="match status" value="1"/>
</dbReference>
<proteinExistence type="predicted"/>
<evidence type="ECO:0000256" key="1">
    <source>
        <dbReference type="ARBA" id="ARBA00022729"/>
    </source>
</evidence>
<dbReference type="STRING" id="48467.SAMN02745166_00416"/>
<dbReference type="InterPro" id="IPR011990">
    <property type="entry name" value="TPR-like_helical_dom_sf"/>
</dbReference>
<feature type="domain" description="Outer membrane lipoprotein BamD-like" evidence="2">
    <location>
        <begin position="155"/>
        <end position="312"/>
    </location>
</feature>
<keyword evidence="4" id="KW-1185">Reference proteome</keyword>
<evidence type="ECO:0000313" key="4">
    <source>
        <dbReference type="Proteomes" id="UP000190774"/>
    </source>
</evidence>
<evidence type="ECO:0000313" key="3">
    <source>
        <dbReference type="EMBL" id="SKA77658.1"/>
    </source>
</evidence>